<dbReference type="GO" id="GO:0005634">
    <property type="term" value="C:nucleus"/>
    <property type="evidence" value="ECO:0007669"/>
    <property type="project" value="UniProtKB-SubCell"/>
</dbReference>
<feature type="domain" description="RING-type" evidence="12">
    <location>
        <begin position="19"/>
        <end position="62"/>
    </location>
</feature>
<reference evidence="15 16" key="1">
    <citation type="submission" date="2019-07" db="EMBL/GenBank/DDBJ databases">
        <title>Finished genome of Venturia effusa.</title>
        <authorList>
            <person name="Young C.A."/>
            <person name="Cox M.P."/>
            <person name="Ganley A.R.D."/>
            <person name="David W.J."/>
        </authorList>
    </citation>
    <scope>NUCLEOTIDE SEQUENCE [LARGE SCALE GENOMIC DNA]</scope>
    <source>
        <strain evidence="16">albino</strain>
    </source>
</reference>
<dbReference type="EMBL" id="CP042191">
    <property type="protein sequence ID" value="QDS72176.1"/>
    <property type="molecule type" value="Genomic_DNA"/>
</dbReference>
<dbReference type="PANTHER" id="PTHR12603">
    <property type="entry name" value="CCR4-NOT TRANSCRIPTION COMPLEX RELATED"/>
    <property type="match status" value="1"/>
</dbReference>
<dbReference type="OrthoDB" id="1923159at2759"/>
<accession>A0A517L964</accession>
<dbReference type="InterPro" id="IPR039780">
    <property type="entry name" value="Mot2"/>
</dbReference>
<feature type="compositionally biased region" description="Basic and acidic residues" evidence="11">
    <location>
        <begin position="446"/>
        <end position="459"/>
    </location>
</feature>
<feature type="compositionally biased region" description="Basic residues" evidence="11">
    <location>
        <begin position="705"/>
        <end position="716"/>
    </location>
</feature>
<sequence length="779" mass="84048">MARIQQDQFIDEDEEEEVCPLCVEEFDLGDKHFRPCPCGYQICQFCYNNIKTTMNGLCPACRRPYDDKPFQFKNITQEELLQHSQLKAAQQKKKAAAKQKEVQKREADNLSRKHLAGLRVRQKNLVYVTGMKPKISGDRLAELLRGKDYFGQYGDIIKVVVSKSKDTSYTLNPPVGVYVTFARKEDAAACIEAINAQSGDGKMRAQHGTTKYCSAYLRGDTCNNKSCMFLHEPGEQNESFTRQDLSSMNAAGTQQSIDDSGNMDNLPPQPPPQHTQPVAAAMQPEIAPSSPTSSSADGSGLPAAANWANSAAQRPSRATTISNSSPDSRTAPSPENHRAIPESAARPARDSNSQSTTPRSSHKKPLRQDKDVEFRNLLKAAFDPDIVFNFSPNGLSEEDIKIINLYPPLWDPRGGLKRRQMKERKAKELREQQAAAESVLSVSAKPDVEEQPDQHEHAEQQGGAGGSLQLGGEPEERQERNFGLGPHSAIQPPSQAFGLHPSFNYMLGDDMSTASGSTGRGPTPSQAQQQQQLLLQQLKNTSVHPQIGGTHGRHNSRFAFSDNGNLKPGNILKQQGSILGQNASTYGAQSSVGSGHVFSSGVQGPPPGLKPTGTPPVSGGGMFGQGYGFTAGYGANTAGSQTDKSWDLHRGQRVNQETGKRELMFSSHVNYPSASAQASALGHLGYTYGSQPGASAFQEPSSQQKQKKKGKKHRHANTSSSGGGGLADTVADPSTLQARLHQTGGAGMNGQGLYAGQAQGGLPMYTNTNNNTFGGRGAW</sequence>
<feature type="compositionally biased region" description="Polar residues" evidence="11">
    <location>
        <begin position="316"/>
        <end position="333"/>
    </location>
</feature>
<evidence type="ECO:0000256" key="1">
    <source>
        <dbReference type="ARBA" id="ARBA00004123"/>
    </source>
</evidence>
<evidence type="ECO:0000256" key="5">
    <source>
        <dbReference type="ARBA" id="ARBA00022884"/>
    </source>
</evidence>
<dbReference type="PROSITE" id="PS50089">
    <property type="entry name" value="ZF_RING_2"/>
    <property type="match status" value="1"/>
</dbReference>
<dbReference type="PROSITE" id="PS50103">
    <property type="entry name" value="ZF_C3H1"/>
    <property type="match status" value="1"/>
</dbReference>
<dbReference type="Gene3D" id="3.30.40.10">
    <property type="entry name" value="Zinc/RING finger domain, C3HC4 (zinc finger)"/>
    <property type="match status" value="1"/>
</dbReference>
<dbReference type="CDD" id="cd16618">
    <property type="entry name" value="mRING-HC-C4C4_CNOT4"/>
    <property type="match status" value="1"/>
</dbReference>
<keyword evidence="4 9" id="KW-0862">Zinc</keyword>
<evidence type="ECO:0000256" key="8">
    <source>
        <dbReference type="PROSITE-ProRule" id="PRU00176"/>
    </source>
</evidence>
<keyword evidence="5 8" id="KW-0694">RNA-binding</keyword>
<dbReference type="InterPro" id="IPR013083">
    <property type="entry name" value="Znf_RING/FYVE/PHD"/>
</dbReference>
<evidence type="ECO:0000256" key="7">
    <source>
        <dbReference type="ARBA" id="ARBA00023242"/>
    </source>
</evidence>
<evidence type="ECO:0000256" key="6">
    <source>
        <dbReference type="ARBA" id="ARBA00023054"/>
    </source>
</evidence>
<feature type="region of interest" description="Disordered" evidence="11">
    <location>
        <begin position="238"/>
        <end position="370"/>
    </location>
</feature>
<dbReference type="Pfam" id="PF14570">
    <property type="entry name" value="zf-RING_4"/>
    <property type="match status" value="1"/>
</dbReference>
<evidence type="ECO:0000256" key="11">
    <source>
        <dbReference type="SAM" id="MobiDB-lite"/>
    </source>
</evidence>
<dbReference type="STRING" id="50376.A0A517L964"/>
<gene>
    <name evidence="15" type="ORF">FKW77_004707</name>
</gene>
<organism evidence="15 16">
    <name type="scientific">Venturia effusa</name>
    <dbReference type="NCBI Taxonomy" id="50376"/>
    <lineage>
        <taxon>Eukaryota</taxon>
        <taxon>Fungi</taxon>
        <taxon>Dikarya</taxon>
        <taxon>Ascomycota</taxon>
        <taxon>Pezizomycotina</taxon>
        <taxon>Dothideomycetes</taxon>
        <taxon>Pleosporomycetidae</taxon>
        <taxon>Venturiales</taxon>
        <taxon>Venturiaceae</taxon>
        <taxon>Venturia</taxon>
    </lineage>
</organism>
<dbReference type="SUPFAM" id="SSF57850">
    <property type="entry name" value="RING/U-box"/>
    <property type="match status" value="1"/>
</dbReference>
<keyword evidence="2 9" id="KW-0479">Metal-binding</keyword>
<evidence type="ECO:0000259" key="12">
    <source>
        <dbReference type="PROSITE" id="PS50089"/>
    </source>
</evidence>
<feature type="zinc finger region" description="C3H1-type" evidence="9">
    <location>
        <begin position="208"/>
        <end position="234"/>
    </location>
</feature>
<dbReference type="InterPro" id="IPR035979">
    <property type="entry name" value="RBD_domain_sf"/>
</dbReference>
<dbReference type="GO" id="GO:0003723">
    <property type="term" value="F:RNA binding"/>
    <property type="evidence" value="ECO:0007669"/>
    <property type="project" value="UniProtKB-UniRule"/>
</dbReference>
<keyword evidence="3 9" id="KW-0863">Zinc-finger</keyword>
<evidence type="ECO:0000256" key="10">
    <source>
        <dbReference type="SAM" id="Coils"/>
    </source>
</evidence>
<name>A0A517L964_9PEZI</name>
<feature type="compositionally biased region" description="Polar residues" evidence="11">
    <location>
        <begin position="692"/>
        <end position="702"/>
    </location>
</feature>
<keyword evidence="7" id="KW-0539">Nucleus</keyword>
<feature type="domain" description="C3H1-type" evidence="14">
    <location>
        <begin position="208"/>
        <end position="234"/>
    </location>
</feature>
<evidence type="ECO:0000256" key="9">
    <source>
        <dbReference type="PROSITE-ProRule" id="PRU00723"/>
    </source>
</evidence>
<dbReference type="SMART" id="SM00361">
    <property type="entry name" value="RRM_1"/>
    <property type="match status" value="1"/>
</dbReference>
<evidence type="ECO:0000256" key="3">
    <source>
        <dbReference type="ARBA" id="ARBA00022771"/>
    </source>
</evidence>
<dbReference type="InterPro" id="IPR001841">
    <property type="entry name" value="Znf_RING"/>
</dbReference>
<dbReference type="GO" id="GO:0030014">
    <property type="term" value="C:CCR4-NOT complex"/>
    <property type="evidence" value="ECO:0007669"/>
    <property type="project" value="InterPro"/>
</dbReference>
<dbReference type="SUPFAM" id="SSF54928">
    <property type="entry name" value="RNA-binding domain, RBD"/>
    <property type="match status" value="1"/>
</dbReference>
<comment type="subcellular location">
    <subcellularLocation>
        <location evidence="1">Nucleus</location>
    </subcellularLocation>
</comment>
<evidence type="ECO:0000256" key="2">
    <source>
        <dbReference type="ARBA" id="ARBA00022723"/>
    </source>
</evidence>
<dbReference type="GO" id="GO:0004842">
    <property type="term" value="F:ubiquitin-protein transferase activity"/>
    <property type="evidence" value="ECO:0007669"/>
    <property type="project" value="InterPro"/>
</dbReference>
<dbReference type="InterPro" id="IPR000504">
    <property type="entry name" value="RRM_dom"/>
</dbReference>
<feature type="domain" description="RRM" evidence="13">
    <location>
        <begin position="124"/>
        <end position="210"/>
    </location>
</feature>
<dbReference type="InterPro" id="IPR012677">
    <property type="entry name" value="Nucleotide-bd_a/b_plait_sf"/>
</dbReference>
<dbReference type="FunFam" id="3.30.40.10:FF:000006">
    <property type="entry name" value="CCR4-NOT transcription complex subunit 4"/>
    <property type="match status" value="1"/>
</dbReference>
<keyword evidence="6 10" id="KW-0175">Coiled coil</keyword>
<feature type="coiled-coil region" evidence="10">
    <location>
        <begin position="86"/>
        <end position="113"/>
    </location>
</feature>
<evidence type="ECO:0000259" key="14">
    <source>
        <dbReference type="PROSITE" id="PS50103"/>
    </source>
</evidence>
<dbReference type="InterPro" id="IPR034261">
    <property type="entry name" value="CNOT4_RRM"/>
</dbReference>
<dbReference type="Proteomes" id="UP000316270">
    <property type="component" value="Chromosome 7"/>
</dbReference>
<dbReference type="CDD" id="cd12438">
    <property type="entry name" value="RRM_CNOT4"/>
    <property type="match status" value="1"/>
</dbReference>
<dbReference type="PROSITE" id="PS50102">
    <property type="entry name" value="RRM"/>
    <property type="match status" value="1"/>
</dbReference>
<proteinExistence type="predicted"/>
<feature type="compositionally biased region" description="Polar residues" evidence="11">
    <location>
        <begin position="350"/>
        <end position="359"/>
    </location>
</feature>
<evidence type="ECO:0008006" key="17">
    <source>
        <dbReference type="Google" id="ProtNLM"/>
    </source>
</evidence>
<feature type="compositionally biased region" description="Polar residues" evidence="11">
    <location>
        <begin position="238"/>
        <end position="263"/>
    </location>
</feature>
<evidence type="ECO:0000259" key="13">
    <source>
        <dbReference type="PROSITE" id="PS50102"/>
    </source>
</evidence>
<dbReference type="AlphaFoldDB" id="A0A517L964"/>
<evidence type="ECO:0000313" key="15">
    <source>
        <dbReference type="EMBL" id="QDS72176.1"/>
    </source>
</evidence>
<dbReference type="PANTHER" id="PTHR12603:SF0">
    <property type="entry name" value="CCR4-NOT TRANSCRIPTION COMPLEX SUBUNIT 4"/>
    <property type="match status" value="1"/>
</dbReference>
<dbReference type="InterPro" id="IPR003954">
    <property type="entry name" value="RRM_euk-type"/>
</dbReference>
<dbReference type="GO" id="GO:0008270">
    <property type="term" value="F:zinc ion binding"/>
    <property type="evidence" value="ECO:0007669"/>
    <property type="project" value="UniProtKB-KW"/>
</dbReference>
<feature type="region of interest" description="Disordered" evidence="11">
    <location>
        <begin position="429"/>
        <end position="530"/>
    </location>
</feature>
<dbReference type="InterPro" id="IPR039515">
    <property type="entry name" value="NOT4_mRING-HC-C4C4"/>
</dbReference>
<dbReference type="InterPro" id="IPR000571">
    <property type="entry name" value="Znf_CCCH"/>
</dbReference>
<evidence type="ECO:0000256" key="4">
    <source>
        <dbReference type="ARBA" id="ARBA00022833"/>
    </source>
</evidence>
<evidence type="ECO:0000313" key="16">
    <source>
        <dbReference type="Proteomes" id="UP000316270"/>
    </source>
</evidence>
<dbReference type="Gene3D" id="3.30.70.330">
    <property type="match status" value="1"/>
</dbReference>
<keyword evidence="16" id="KW-1185">Reference proteome</keyword>
<dbReference type="GO" id="GO:0016567">
    <property type="term" value="P:protein ubiquitination"/>
    <property type="evidence" value="ECO:0007669"/>
    <property type="project" value="TreeGrafter"/>
</dbReference>
<feature type="region of interest" description="Disordered" evidence="11">
    <location>
        <begin position="692"/>
        <end position="730"/>
    </location>
</feature>
<protein>
    <recommendedName>
        <fullName evidence="17">RING-type domain-containing protein</fullName>
    </recommendedName>
</protein>
<feature type="compositionally biased region" description="Low complexity" evidence="11">
    <location>
        <begin position="287"/>
        <end position="312"/>
    </location>
</feature>